<feature type="domain" description="Spt20-like SEP" evidence="1">
    <location>
        <begin position="2"/>
        <end position="108"/>
    </location>
</feature>
<name>A0A899FUU0_9ASCO</name>
<dbReference type="OrthoDB" id="1932706at2759"/>
<evidence type="ECO:0000313" key="3">
    <source>
        <dbReference type="Proteomes" id="UP000663699"/>
    </source>
</evidence>
<dbReference type="AlphaFoldDB" id="A0A899FUU0"/>
<proteinExistence type="predicted"/>
<organism evidence="2 3">
    <name type="scientific">Pneumocystis wakefieldiae</name>
    <dbReference type="NCBI Taxonomy" id="38082"/>
    <lineage>
        <taxon>Eukaryota</taxon>
        <taxon>Fungi</taxon>
        <taxon>Dikarya</taxon>
        <taxon>Ascomycota</taxon>
        <taxon>Taphrinomycotina</taxon>
        <taxon>Pneumocystomycetes</taxon>
        <taxon>Pneumocystaceae</taxon>
        <taxon>Pneumocystis</taxon>
    </lineage>
</organism>
<evidence type="ECO:0000259" key="1">
    <source>
        <dbReference type="Pfam" id="PF12090"/>
    </source>
</evidence>
<protein>
    <recommendedName>
        <fullName evidence="1">Spt20-like SEP domain-containing protein</fullName>
    </recommendedName>
</protein>
<sequence length="123" mass="14452">MEIIPPDCVEIFRDTRTRCLIVQIRDHRQNTENSHSSENRDTKVVNEHVIPSKSPPKSFSTINVTEKVYYTVLKPSSETIWAEMCLFSESTGGKFNDEMAIEFESQILANNLNYYYYFLLKYR</sequence>
<keyword evidence="3" id="KW-1185">Reference proteome</keyword>
<dbReference type="InterPro" id="IPR046468">
    <property type="entry name" value="Spt20-like_SEP"/>
</dbReference>
<dbReference type="Proteomes" id="UP000663699">
    <property type="component" value="Chromosome 1"/>
</dbReference>
<dbReference type="Pfam" id="PF12090">
    <property type="entry name" value="Spt20_SEP"/>
    <property type="match status" value="1"/>
</dbReference>
<reference evidence="2" key="1">
    <citation type="submission" date="2020-06" db="EMBL/GenBank/DDBJ databases">
        <title>Genomes of multiple members of Pneumocystis genus reveal paths to human pathogen Pneumocystis jirovecii.</title>
        <authorList>
            <person name="Cisse O.H."/>
            <person name="Ma L."/>
            <person name="Dekker J."/>
            <person name="Khil P."/>
            <person name="Jo J."/>
            <person name="Brenchley J."/>
            <person name="Blair R."/>
            <person name="Pahar B."/>
            <person name="Chabe M."/>
            <person name="Van Rompay K.A."/>
            <person name="Keesler R."/>
            <person name="Sukura A."/>
            <person name="Hirsch V."/>
            <person name="Kutty G."/>
            <person name="Liu Y."/>
            <person name="Peng L."/>
            <person name="Chen J."/>
            <person name="Song J."/>
            <person name="Weissenbacher-Lang C."/>
            <person name="Xu J."/>
            <person name="Upham N.S."/>
            <person name="Stajich J.E."/>
            <person name="Cuomo C.A."/>
            <person name="Cushion M.T."/>
            <person name="Kovacs J.A."/>
        </authorList>
    </citation>
    <scope>NUCLEOTIDE SEQUENCE</scope>
    <source>
        <strain evidence="2">2A</strain>
    </source>
</reference>
<gene>
    <name evidence="2" type="ORF">MERGE_000261</name>
</gene>
<evidence type="ECO:0000313" key="2">
    <source>
        <dbReference type="EMBL" id="QSL64106.1"/>
    </source>
</evidence>
<dbReference type="EMBL" id="CP054532">
    <property type="protein sequence ID" value="QSL64106.1"/>
    <property type="molecule type" value="Genomic_DNA"/>
</dbReference>
<accession>A0A899FUU0</accession>